<dbReference type="OrthoDB" id="671439at2759"/>
<evidence type="ECO:0000256" key="3">
    <source>
        <dbReference type="ARBA" id="ARBA00023315"/>
    </source>
</evidence>
<keyword evidence="3" id="KW-0012">Acyltransferase</keyword>
<dbReference type="PANTHER" id="PTHR31642:SF316">
    <property type="entry name" value="PROTEIN ECERIFERUM 26-LIKE"/>
    <property type="match status" value="1"/>
</dbReference>
<dbReference type="InParanoid" id="A0A6I9R131"/>
<gene>
    <name evidence="5" type="primary">LOC105042335</name>
</gene>
<dbReference type="Gene3D" id="3.30.559.10">
    <property type="entry name" value="Chloramphenicol acetyltransferase-like domain"/>
    <property type="match status" value="2"/>
</dbReference>
<dbReference type="InterPro" id="IPR050317">
    <property type="entry name" value="Plant_Fungal_Acyltransferase"/>
</dbReference>
<dbReference type="Proteomes" id="UP000504607">
    <property type="component" value="Chromosome 3"/>
</dbReference>
<keyword evidence="2" id="KW-0808">Transferase</keyword>
<sequence length="434" mass="47149">MTAGGRRVTVYAKSTAVSGTPVRPGKTYPLSSLDHLMGRHTLHLVFYYRPGPTLDRDGLKESLSEVLSHYPAATGRLSRGEDGGWIVKCNDAGVRLLDARANVTLEEWLGSASAEEEMELAYWEPMGDDPSIWSPYYIQITEFEDKAFAIGLSCTHMHADPTCATLLVRAWADSHRRACIAYAPFLHPPAFLPRPDPRPSHPLLSLKSSSTPFASNSKMSSATFRFSDLAVKSLLADLQPDASPFSALAALFWSRIARAAGVPPGPGELTLVVDVRKRMHAPLPHGFYGNALHFSRARANLAAGVAHVVDELGRHVAGLPEDEVWAAAEWAHERRHRGEEAFQMYGPELTCFALDHLMAYGAAFEKEGEGGRPAHVSCRVGGAEGEGLVVVLPAAEEGAARTVMVTLPEEVAKTICRDDAILRYGPTVMFAGRV</sequence>
<keyword evidence="4" id="KW-1185">Reference proteome</keyword>
<dbReference type="InterPro" id="IPR023213">
    <property type="entry name" value="CAT-like_dom_sf"/>
</dbReference>
<evidence type="ECO:0000313" key="5">
    <source>
        <dbReference type="RefSeq" id="XP_010917798.1"/>
    </source>
</evidence>
<dbReference type="RefSeq" id="XP_010917798.1">
    <property type="nucleotide sequence ID" value="XM_010919496.1"/>
</dbReference>
<evidence type="ECO:0000256" key="1">
    <source>
        <dbReference type="ARBA" id="ARBA00009861"/>
    </source>
</evidence>
<dbReference type="PANTHER" id="PTHR31642">
    <property type="entry name" value="TRICHOTHECENE 3-O-ACETYLTRANSFERASE"/>
    <property type="match status" value="1"/>
</dbReference>
<comment type="similarity">
    <text evidence="1">Belongs to the plant acyltransferase family.</text>
</comment>
<evidence type="ECO:0000256" key="2">
    <source>
        <dbReference type="ARBA" id="ARBA00022679"/>
    </source>
</evidence>
<dbReference type="KEGG" id="egu:105042335"/>
<protein>
    <submittedName>
        <fullName evidence="5">LOW QUALITY PROTEIN: protein ECERIFERUM 26-like</fullName>
    </submittedName>
</protein>
<accession>A0A6I9R131</accession>
<dbReference type="AlphaFoldDB" id="A0A6I9R131"/>
<name>A0A6I9R131_ELAGV</name>
<dbReference type="GO" id="GO:0016747">
    <property type="term" value="F:acyltransferase activity, transferring groups other than amino-acyl groups"/>
    <property type="evidence" value="ECO:0007669"/>
    <property type="project" value="TreeGrafter"/>
</dbReference>
<proteinExistence type="inferred from homology"/>
<reference evidence="5" key="1">
    <citation type="submission" date="2025-08" db="UniProtKB">
        <authorList>
            <consortium name="RefSeq"/>
        </authorList>
    </citation>
    <scope>IDENTIFICATION</scope>
</reference>
<dbReference type="GeneID" id="105042335"/>
<evidence type="ECO:0000313" key="4">
    <source>
        <dbReference type="Proteomes" id="UP000504607"/>
    </source>
</evidence>
<organism evidence="4 5">
    <name type="scientific">Elaeis guineensis var. tenera</name>
    <name type="common">Oil palm</name>
    <dbReference type="NCBI Taxonomy" id="51953"/>
    <lineage>
        <taxon>Eukaryota</taxon>
        <taxon>Viridiplantae</taxon>
        <taxon>Streptophyta</taxon>
        <taxon>Embryophyta</taxon>
        <taxon>Tracheophyta</taxon>
        <taxon>Spermatophyta</taxon>
        <taxon>Magnoliopsida</taxon>
        <taxon>Liliopsida</taxon>
        <taxon>Arecaceae</taxon>
        <taxon>Arecoideae</taxon>
        <taxon>Cocoseae</taxon>
        <taxon>Elaeidinae</taxon>
        <taxon>Elaeis</taxon>
    </lineage>
</organism>
<dbReference type="Pfam" id="PF02458">
    <property type="entry name" value="Transferase"/>
    <property type="match status" value="1"/>
</dbReference>
<dbReference type="SUPFAM" id="SSF52777">
    <property type="entry name" value="CoA-dependent acyltransferases"/>
    <property type="match status" value="1"/>
</dbReference>